<organism evidence="1 2">
    <name type="scientific">Parasponia andersonii</name>
    <name type="common">Sponia andersonii</name>
    <dbReference type="NCBI Taxonomy" id="3476"/>
    <lineage>
        <taxon>Eukaryota</taxon>
        <taxon>Viridiplantae</taxon>
        <taxon>Streptophyta</taxon>
        <taxon>Embryophyta</taxon>
        <taxon>Tracheophyta</taxon>
        <taxon>Spermatophyta</taxon>
        <taxon>Magnoliopsida</taxon>
        <taxon>eudicotyledons</taxon>
        <taxon>Gunneridae</taxon>
        <taxon>Pentapetalae</taxon>
        <taxon>rosids</taxon>
        <taxon>fabids</taxon>
        <taxon>Rosales</taxon>
        <taxon>Cannabaceae</taxon>
        <taxon>Parasponia</taxon>
    </lineage>
</organism>
<evidence type="ECO:0000313" key="2">
    <source>
        <dbReference type="Proteomes" id="UP000237105"/>
    </source>
</evidence>
<evidence type="ECO:0000313" key="1">
    <source>
        <dbReference type="EMBL" id="PON46819.1"/>
    </source>
</evidence>
<feature type="non-terminal residue" evidence="1">
    <location>
        <position position="1"/>
    </location>
</feature>
<dbReference type="AlphaFoldDB" id="A0A2P5BDF0"/>
<sequence length="69" mass="8027">YRASLCKNVTLTFHITITRKKGNPTQKNHELKLGTEEKTIWLIQLKKKAITGILKTIFKESKERKKKSS</sequence>
<keyword evidence="2" id="KW-1185">Reference proteome</keyword>
<dbReference type="EMBL" id="JXTB01000305">
    <property type="protein sequence ID" value="PON46819.1"/>
    <property type="molecule type" value="Genomic_DNA"/>
</dbReference>
<comment type="caution">
    <text evidence="1">The sequence shown here is derived from an EMBL/GenBank/DDBJ whole genome shotgun (WGS) entry which is preliminary data.</text>
</comment>
<accession>A0A2P5BDF0</accession>
<proteinExistence type="predicted"/>
<dbReference type="OrthoDB" id="10424208at2759"/>
<name>A0A2P5BDF0_PARAD</name>
<dbReference type="Proteomes" id="UP000237105">
    <property type="component" value="Unassembled WGS sequence"/>
</dbReference>
<reference evidence="2" key="1">
    <citation type="submission" date="2016-06" db="EMBL/GenBank/DDBJ databases">
        <title>Parallel loss of symbiosis genes in relatives of nitrogen-fixing non-legume Parasponia.</title>
        <authorList>
            <person name="Van Velzen R."/>
            <person name="Holmer R."/>
            <person name="Bu F."/>
            <person name="Rutten L."/>
            <person name="Van Zeijl A."/>
            <person name="Liu W."/>
            <person name="Santuari L."/>
            <person name="Cao Q."/>
            <person name="Sharma T."/>
            <person name="Shen D."/>
            <person name="Roswanjaya Y."/>
            <person name="Wardhani T."/>
            <person name="Kalhor M.S."/>
            <person name="Jansen J."/>
            <person name="Van den Hoogen J."/>
            <person name="Gungor B."/>
            <person name="Hartog M."/>
            <person name="Hontelez J."/>
            <person name="Verver J."/>
            <person name="Yang W.-C."/>
            <person name="Schijlen E."/>
            <person name="Repin R."/>
            <person name="Schilthuizen M."/>
            <person name="Schranz E."/>
            <person name="Heidstra R."/>
            <person name="Miyata K."/>
            <person name="Fedorova E."/>
            <person name="Kohlen W."/>
            <person name="Bisseling T."/>
            <person name="Smit S."/>
            <person name="Geurts R."/>
        </authorList>
    </citation>
    <scope>NUCLEOTIDE SEQUENCE [LARGE SCALE GENOMIC DNA]</scope>
    <source>
        <strain evidence="2">cv. WU1-14</strain>
    </source>
</reference>
<protein>
    <submittedName>
        <fullName evidence="1">Uncharacterized protein</fullName>
    </submittedName>
</protein>
<gene>
    <name evidence="1" type="ORF">PanWU01x14_249140</name>
</gene>